<keyword evidence="1" id="KW-0812">Transmembrane</keyword>
<evidence type="ECO:0000313" key="2">
    <source>
        <dbReference type="EMBL" id="MTD91723.1"/>
    </source>
</evidence>
<sequence length="74" mass="8604">MTTVPWLHDVLWGVLPMLYLLVAFVVLGIEIKFDREMSHIKLWTAAQLLLPGIALIAWYFLEVPKLKQLKQDDN</sequence>
<dbReference type="AlphaFoldDB" id="A0A2N6TL50"/>
<feature type="transmembrane region" description="Helical" evidence="1">
    <location>
        <begin position="42"/>
        <end position="61"/>
    </location>
</feature>
<evidence type="ECO:0000313" key="3">
    <source>
        <dbReference type="Proteomes" id="UP000432568"/>
    </source>
</evidence>
<keyword evidence="1" id="KW-0472">Membrane</keyword>
<name>A0A2N6TL50_9CORY</name>
<dbReference type="Proteomes" id="UP000432568">
    <property type="component" value="Unassembled WGS sequence"/>
</dbReference>
<organism evidence="2 3">
    <name type="scientific">Corynebacterium aurimucosum</name>
    <dbReference type="NCBI Taxonomy" id="169292"/>
    <lineage>
        <taxon>Bacteria</taxon>
        <taxon>Bacillati</taxon>
        <taxon>Actinomycetota</taxon>
        <taxon>Actinomycetes</taxon>
        <taxon>Mycobacteriales</taxon>
        <taxon>Corynebacteriaceae</taxon>
        <taxon>Corynebacterium</taxon>
    </lineage>
</organism>
<dbReference type="RefSeq" id="WP_049157023.1">
    <property type="nucleotide sequence ID" value="NZ_JUMN01000094.1"/>
</dbReference>
<accession>A0A2N6TL50</accession>
<reference evidence="2 3" key="1">
    <citation type="submission" date="2019-07" db="EMBL/GenBank/DDBJ databases">
        <title>Draft genome of C. aurimucosum strain 332.</title>
        <authorList>
            <person name="Pacheco L.G.C."/>
            <person name="Aguiar E.R.G.R."/>
            <person name="Barberis C.M."/>
            <person name="Almuzara M.N."/>
            <person name="Traglia G.M."/>
            <person name="Santos C.S."/>
            <person name="Vay C.A."/>
            <person name="Rocha D.J.P.G."/>
        </authorList>
    </citation>
    <scope>NUCLEOTIDE SEQUENCE [LARGE SCALE GENOMIC DNA]</scope>
    <source>
        <strain evidence="2 3">332</strain>
    </source>
</reference>
<protein>
    <submittedName>
        <fullName evidence="2">Uncharacterized protein</fullName>
    </submittedName>
</protein>
<comment type="caution">
    <text evidence="2">The sequence shown here is derived from an EMBL/GenBank/DDBJ whole genome shotgun (WGS) entry which is preliminary data.</text>
</comment>
<proteinExistence type="predicted"/>
<keyword evidence="1" id="KW-1133">Transmembrane helix</keyword>
<feature type="transmembrane region" description="Helical" evidence="1">
    <location>
        <begin position="12"/>
        <end position="30"/>
    </location>
</feature>
<evidence type="ECO:0000256" key="1">
    <source>
        <dbReference type="SAM" id="Phobius"/>
    </source>
</evidence>
<gene>
    <name evidence="2" type="ORF">FME68_07555</name>
</gene>
<dbReference type="EMBL" id="VIOG01000007">
    <property type="protein sequence ID" value="MTD91723.1"/>
    <property type="molecule type" value="Genomic_DNA"/>
</dbReference>